<dbReference type="PANTHER" id="PTHR33064:SF36">
    <property type="entry name" value="CCHC-TYPE DOMAIN-CONTAINING PROTEIN"/>
    <property type="match status" value="1"/>
</dbReference>
<dbReference type="AlphaFoldDB" id="A0AAN7MHX4"/>
<dbReference type="Pfam" id="PF00078">
    <property type="entry name" value="RVT_1"/>
    <property type="match status" value="2"/>
</dbReference>
<dbReference type="SUPFAM" id="SSF47943">
    <property type="entry name" value="Retrovirus capsid protein, N-terminal core domain"/>
    <property type="match status" value="1"/>
</dbReference>
<evidence type="ECO:0000313" key="6">
    <source>
        <dbReference type="EMBL" id="KAK4806139.1"/>
    </source>
</evidence>
<dbReference type="GO" id="GO:0006259">
    <property type="term" value="P:DNA metabolic process"/>
    <property type="evidence" value="ECO:0007669"/>
    <property type="project" value="UniProtKB-ARBA"/>
</dbReference>
<keyword evidence="7" id="KW-1185">Reference proteome</keyword>
<evidence type="ECO:0000313" key="7">
    <source>
        <dbReference type="Proteomes" id="UP001333110"/>
    </source>
</evidence>
<reference evidence="6 7" key="1">
    <citation type="journal article" date="2023" name="J. Hered.">
        <title>Chromosome-level genome of the wood stork (Mycteria americana) provides insight into avian chromosome evolution.</title>
        <authorList>
            <person name="Flamio R. Jr."/>
            <person name="Ramstad K.M."/>
        </authorList>
    </citation>
    <scope>NUCLEOTIDE SEQUENCE [LARGE SCALE GENOMIC DNA]</scope>
    <source>
        <strain evidence="6">JAX WOST 10</strain>
    </source>
</reference>
<dbReference type="PANTHER" id="PTHR33064">
    <property type="entry name" value="POL PROTEIN"/>
    <property type="match status" value="1"/>
</dbReference>
<feature type="domain" description="Reverse transcriptase" evidence="5">
    <location>
        <begin position="318"/>
        <end position="492"/>
    </location>
</feature>
<dbReference type="EC" id="3.1.26.4" evidence="2"/>
<dbReference type="EMBL" id="JAUNZN010000044">
    <property type="protein sequence ID" value="KAK4806139.1"/>
    <property type="molecule type" value="Genomic_DNA"/>
</dbReference>
<dbReference type="InterPro" id="IPR043128">
    <property type="entry name" value="Rev_trsase/Diguanyl_cyclase"/>
</dbReference>
<feature type="region of interest" description="Disordered" evidence="3">
    <location>
        <begin position="80"/>
        <end position="101"/>
    </location>
</feature>
<evidence type="ECO:0000256" key="2">
    <source>
        <dbReference type="ARBA" id="ARBA00012180"/>
    </source>
</evidence>
<gene>
    <name evidence="6" type="ORF">QYF61_001062</name>
</gene>
<dbReference type="Pfam" id="PF02093">
    <property type="entry name" value="Gag_p30"/>
    <property type="match status" value="1"/>
</dbReference>
<feature type="transmembrane region" description="Helical" evidence="4">
    <location>
        <begin position="712"/>
        <end position="738"/>
    </location>
</feature>
<comment type="caution">
    <text evidence="6">The sequence shown here is derived from an EMBL/GenBank/DDBJ whole genome shotgun (WGS) entry which is preliminary data.</text>
</comment>
<sequence length="756" mass="86026">MDELIGEGKIGGSLGFSDHALVEFTILRDMGQRWAALGIAPPQVLPQRWMHVRRKDPPNGDSFGDPDGTLLLNLKESVESRNLQPAPRDSRGEPLIPGLKSSEQDPWEALYTEHDLIWQEDKWDEVPYVDLFFTLRNHLEWQKQCGIIPQDSMVILDTLLDGTEKKMVLNTARKQVEGAHANGNLQGTIDQNFPATDPEWDPNQPGPRGLLTRYWRWILFGIRHTMPKLINWSKLYEIKQEPNDSLIFNTPRPKEEIPVQMEDAVTPLIWASRIPGWSKLAELVKVVLKSGTKPVRQNQYPIKWEARKGLEELIKKFLNYGLLIECESEYNTPIIPVRKQDGKEYRLVQDLRAVNQIVQDIYPVVANPYTLLTSLKGKHKWFTVLDLKDAFFCIPLDKDSQAIFAFKWERFKNSPTIFGNQLARELELWKKENLKGTILQYVDDIVLAAETQGECLQMTISLLNFLGQGGYRVSKNKAQIGKETVIYLGFEISQGQRRLGANRKEAICQTPEPKTVQELRAFWGSKENHLLWTPECQVAFKRRPKEVAVMHCKAHQFGQTAVNVGNRLADKTAKEVAEQSILALVPVKQMKLPTLKPNYGELDQQLASLLKATINEEGWLVTPTKQVIVTPQRFLHFLKYVSAEAPQTLLIGSVVGPLRSWLEPTATNTGQAAPVLLPQRLPLQLLPGPPNLATYIQYSLRIHLSHFHLSSLIHLLVALMFFSGMTLGYMSIYVMYFYNQVLYSGSNILPQCCSPD</sequence>
<dbReference type="PROSITE" id="PS50878">
    <property type="entry name" value="RT_POL"/>
    <property type="match status" value="1"/>
</dbReference>
<name>A0AAN7MHX4_MYCAM</name>
<comment type="similarity">
    <text evidence="1">Belongs to the beta type-B retroviral polymerase family. HERV class-II K(HML-2) pol subfamily.</text>
</comment>
<keyword evidence="4" id="KW-0472">Membrane</keyword>
<protein>
    <recommendedName>
        <fullName evidence="2">ribonuclease H</fullName>
        <ecNumber evidence="2">3.1.26.4</ecNumber>
    </recommendedName>
</protein>
<dbReference type="Gene3D" id="1.10.375.10">
    <property type="entry name" value="Human Immunodeficiency Virus Type 1 Capsid Protein"/>
    <property type="match status" value="1"/>
</dbReference>
<evidence type="ECO:0000256" key="1">
    <source>
        <dbReference type="ARBA" id="ARBA00010879"/>
    </source>
</evidence>
<evidence type="ECO:0000259" key="5">
    <source>
        <dbReference type="PROSITE" id="PS50878"/>
    </source>
</evidence>
<organism evidence="6 7">
    <name type="scientific">Mycteria americana</name>
    <name type="common">Wood stork</name>
    <dbReference type="NCBI Taxonomy" id="33587"/>
    <lineage>
        <taxon>Eukaryota</taxon>
        <taxon>Metazoa</taxon>
        <taxon>Chordata</taxon>
        <taxon>Craniata</taxon>
        <taxon>Vertebrata</taxon>
        <taxon>Euteleostomi</taxon>
        <taxon>Archelosauria</taxon>
        <taxon>Archosauria</taxon>
        <taxon>Dinosauria</taxon>
        <taxon>Saurischia</taxon>
        <taxon>Theropoda</taxon>
        <taxon>Coelurosauria</taxon>
        <taxon>Aves</taxon>
        <taxon>Neognathae</taxon>
        <taxon>Neoaves</taxon>
        <taxon>Aequornithes</taxon>
        <taxon>Ciconiiformes</taxon>
        <taxon>Ciconiidae</taxon>
        <taxon>Mycteria</taxon>
    </lineage>
</organism>
<dbReference type="GO" id="GO:0019068">
    <property type="term" value="P:virion assembly"/>
    <property type="evidence" value="ECO:0007669"/>
    <property type="project" value="InterPro"/>
</dbReference>
<keyword evidence="4" id="KW-0812">Transmembrane</keyword>
<dbReference type="InterPro" id="IPR008919">
    <property type="entry name" value="Retrov_capsid_N"/>
</dbReference>
<dbReference type="GO" id="GO:0003676">
    <property type="term" value="F:nucleic acid binding"/>
    <property type="evidence" value="ECO:0007669"/>
    <property type="project" value="InterPro"/>
</dbReference>
<feature type="non-terminal residue" evidence="6">
    <location>
        <position position="756"/>
    </location>
</feature>
<dbReference type="GO" id="GO:0004523">
    <property type="term" value="F:RNA-DNA hybrid ribonuclease activity"/>
    <property type="evidence" value="ECO:0007669"/>
    <property type="project" value="UniProtKB-EC"/>
</dbReference>
<dbReference type="InterPro" id="IPR003036">
    <property type="entry name" value="Gag_P30"/>
</dbReference>
<keyword evidence="4" id="KW-1133">Transmembrane helix</keyword>
<dbReference type="InterPro" id="IPR051320">
    <property type="entry name" value="Viral_Replic_Matur_Polypro"/>
</dbReference>
<evidence type="ECO:0000256" key="4">
    <source>
        <dbReference type="SAM" id="Phobius"/>
    </source>
</evidence>
<dbReference type="Gene3D" id="3.30.420.10">
    <property type="entry name" value="Ribonuclease H-like superfamily/Ribonuclease H"/>
    <property type="match status" value="1"/>
</dbReference>
<accession>A0AAN7MHX4</accession>
<evidence type="ECO:0000256" key="3">
    <source>
        <dbReference type="SAM" id="MobiDB-lite"/>
    </source>
</evidence>
<dbReference type="Proteomes" id="UP001333110">
    <property type="component" value="Unassembled WGS sequence"/>
</dbReference>
<dbReference type="InterPro" id="IPR043502">
    <property type="entry name" value="DNA/RNA_pol_sf"/>
</dbReference>
<dbReference type="InterPro" id="IPR036397">
    <property type="entry name" value="RNaseH_sf"/>
</dbReference>
<dbReference type="SUPFAM" id="SSF56672">
    <property type="entry name" value="DNA/RNA polymerases"/>
    <property type="match status" value="1"/>
</dbReference>
<proteinExistence type="inferred from homology"/>
<dbReference type="Gene3D" id="3.30.70.270">
    <property type="match status" value="1"/>
</dbReference>
<dbReference type="InterPro" id="IPR000477">
    <property type="entry name" value="RT_dom"/>
</dbReference>
<dbReference type="Gene3D" id="3.10.10.10">
    <property type="entry name" value="HIV Type 1 Reverse Transcriptase, subunit A, domain 1"/>
    <property type="match status" value="1"/>
</dbReference>